<protein>
    <submittedName>
        <fullName evidence="2">Uncharacterized protein</fullName>
    </submittedName>
</protein>
<evidence type="ECO:0000313" key="2">
    <source>
        <dbReference type="EMBL" id="CAE7026067.1"/>
    </source>
</evidence>
<feature type="chain" id="PRO_5032468687" evidence="1">
    <location>
        <begin position="24"/>
        <end position="572"/>
    </location>
</feature>
<dbReference type="AlphaFoldDB" id="A0A812I6T1"/>
<feature type="signal peptide" evidence="1">
    <location>
        <begin position="1"/>
        <end position="23"/>
    </location>
</feature>
<reference evidence="2" key="1">
    <citation type="submission" date="2021-02" db="EMBL/GenBank/DDBJ databases">
        <authorList>
            <person name="Dougan E. K."/>
            <person name="Rhodes N."/>
            <person name="Thang M."/>
            <person name="Chan C."/>
        </authorList>
    </citation>
    <scope>NUCLEOTIDE SEQUENCE</scope>
</reference>
<keyword evidence="1" id="KW-0732">Signal</keyword>
<gene>
    <name evidence="2" type="ORF">SNAT2548_LOCUS3226</name>
</gene>
<sequence>MSISATVLLIVAVFGGSCGHGYAAHIYPGSTKGDWPYGPVDALRPWAKPSLRELFDWYSTDGQLCEMGLRRLLNVQWQADGHAGGMPELFFRVYAKGIFLMMSRNETLSWTNFEALFTSSFPWRRHLFNKFLHCNYLRVRKLPQDDCYHYRYEAKTESHLRALGGDKIIDQIDERYRRKRASPKVFLPAPEGGYRDEPEQLSETAPARGCVLEGSSVNCSFGGGRRGPRHPRGRVAVLVTGIKDRFYPRSVFRHVVAPVTRAGYRVDYFALLDWAKTPMVDQVMAEGDVGIFNPVKSQNSRDFDSRSVPNPQVANASMRQVLGLVSRYGRKYGASSLFLRFMPTGLREDPPRVGCNRYLGQGGADILNYRRTRLTYKNIQLLWNIVQEHLVREGLNSRYTHVLWQREDLHWVADLDLSPFADPQSVYGCAMGNRCEPNTTGTAQDGNVADKTLLVGGEAAQSFFRLYDIVNCANRDPELDRARDPEHFLFKVILALRLKFQEVAWEKLPTLIARHAKVFGPWGQRSVFCLRFDRKHLVSPDSPCRALDLPYRCCFEAIEGLLDEQGHEPPAE</sequence>
<comment type="caution">
    <text evidence="2">The sequence shown here is derived from an EMBL/GenBank/DDBJ whole genome shotgun (WGS) entry which is preliminary data.</text>
</comment>
<name>A0A812I6T1_9DINO</name>
<dbReference type="OrthoDB" id="414581at2759"/>
<keyword evidence="3" id="KW-1185">Reference proteome</keyword>
<proteinExistence type="predicted"/>
<evidence type="ECO:0000256" key="1">
    <source>
        <dbReference type="SAM" id="SignalP"/>
    </source>
</evidence>
<evidence type="ECO:0000313" key="3">
    <source>
        <dbReference type="Proteomes" id="UP000604046"/>
    </source>
</evidence>
<dbReference type="Proteomes" id="UP000604046">
    <property type="component" value="Unassembled WGS sequence"/>
</dbReference>
<organism evidence="2 3">
    <name type="scientific">Symbiodinium natans</name>
    <dbReference type="NCBI Taxonomy" id="878477"/>
    <lineage>
        <taxon>Eukaryota</taxon>
        <taxon>Sar</taxon>
        <taxon>Alveolata</taxon>
        <taxon>Dinophyceae</taxon>
        <taxon>Suessiales</taxon>
        <taxon>Symbiodiniaceae</taxon>
        <taxon>Symbiodinium</taxon>
    </lineage>
</organism>
<accession>A0A812I6T1</accession>
<dbReference type="EMBL" id="CAJNDS010000198">
    <property type="protein sequence ID" value="CAE7026067.1"/>
    <property type="molecule type" value="Genomic_DNA"/>
</dbReference>